<dbReference type="OrthoDB" id="1864232at2759"/>
<keyword evidence="4" id="KW-0732">Signal</keyword>
<dbReference type="Pfam" id="PF03018">
    <property type="entry name" value="Dirigent"/>
    <property type="match status" value="1"/>
</dbReference>
<dbReference type="AlphaFoldDB" id="A0A9N7R6V5"/>
<dbReference type="GO" id="GO:0009699">
    <property type="term" value="P:phenylpropanoid biosynthetic process"/>
    <property type="evidence" value="ECO:0007669"/>
    <property type="project" value="UniProtKB-ARBA"/>
</dbReference>
<reference evidence="5" key="1">
    <citation type="submission" date="2019-12" db="EMBL/GenBank/DDBJ databases">
        <authorList>
            <person name="Scholes J."/>
        </authorList>
    </citation>
    <scope>NUCLEOTIDE SEQUENCE</scope>
</reference>
<gene>
    <name evidence="5" type="ORF">SHERM_15227</name>
</gene>
<keyword evidence="6" id="KW-1185">Reference proteome</keyword>
<name>A0A9N7R6V5_STRHE</name>
<dbReference type="Proteomes" id="UP001153555">
    <property type="component" value="Unassembled WGS sequence"/>
</dbReference>
<protein>
    <recommendedName>
        <fullName evidence="4">Dirigent protein</fullName>
    </recommendedName>
</protein>
<feature type="chain" id="PRO_5040527824" description="Dirigent protein" evidence="4">
    <location>
        <begin position="23"/>
        <end position="187"/>
    </location>
</feature>
<sequence>MAKNRLTEFSFSFILFISILTAQSNTLSAEKNPKHQYGNENLCNITVYWHDKVSGPNPTSVSIVRPPQNTSIFGAVQMIDNKLTLDGDPKSKSIGRAQGFYAAASLEPNDFALIMVMNFYFTEGEYKGSTLEIMGRNAVLNKVREMAIVGGTGLFRFARGYALFSTKMFNNKTGDAIVKYDLYVMHY</sequence>
<comment type="similarity">
    <text evidence="1 4">Belongs to the plant dirigent protein family.</text>
</comment>
<evidence type="ECO:0000256" key="4">
    <source>
        <dbReference type="RuleBase" id="RU363099"/>
    </source>
</evidence>
<comment type="subcellular location">
    <subcellularLocation>
        <location evidence="4">Secreted</location>
        <location evidence="4">Extracellular space</location>
        <location evidence="4">Apoplast</location>
    </subcellularLocation>
</comment>
<comment type="subunit">
    <text evidence="2 4">Homodimer.</text>
</comment>
<dbReference type="InterPro" id="IPR044859">
    <property type="entry name" value="Allene_oxi_cyc_Dirigent"/>
</dbReference>
<feature type="signal peptide" evidence="4">
    <location>
        <begin position="1"/>
        <end position="22"/>
    </location>
</feature>
<dbReference type="PANTHER" id="PTHR21495">
    <property type="entry name" value="NUCLEOPORIN-RELATED"/>
    <property type="match status" value="1"/>
</dbReference>
<accession>A0A9N7R6V5</accession>
<keyword evidence="3 4" id="KW-0964">Secreted</keyword>
<evidence type="ECO:0000313" key="6">
    <source>
        <dbReference type="Proteomes" id="UP001153555"/>
    </source>
</evidence>
<evidence type="ECO:0000256" key="2">
    <source>
        <dbReference type="ARBA" id="ARBA00011738"/>
    </source>
</evidence>
<comment type="caution">
    <text evidence="5">The sequence shown here is derived from an EMBL/GenBank/DDBJ whole genome shotgun (WGS) entry which is preliminary data.</text>
</comment>
<evidence type="ECO:0000256" key="3">
    <source>
        <dbReference type="ARBA" id="ARBA00022525"/>
    </source>
</evidence>
<dbReference type="Gene3D" id="2.40.480.10">
    <property type="entry name" value="Allene oxide cyclase-like"/>
    <property type="match status" value="1"/>
</dbReference>
<keyword evidence="4" id="KW-0052">Apoplast</keyword>
<dbReference type="GO" id="GO:0048046">
    <property type="term" value="C:apoplast"/>
    <property type="evidence" value="ECO:0007669"/>
    <property type="project" value="UniProtKB-SubCell"/>
</dbReference>
<evidence type="ECO:0000313" key="5">
    <source>
        <dbReference type="EMBL" id="CAA0815188.1"/>
    </source>
</evidence>
<evidence type="ECO:0000256" key="1">
    <source>
        <dbReference type="ARBA" id="ARBA00010746"/>
    </source>
</evidence>
<proteinExistence type="inferred from homology"/>
<dbReference type="InterPro" id="IPR004265">
    <property type="entry name" value="Dirigent"/>
</dbReference>
<organism evidence="5 6">
    <name type="scientific">Striga hermonthica</name>
    <name type="common">Purple witchweed</name>
    <name type="synonym">Buchnera hermonthica</name>
    <dbReference type="NCBI Taxonomy" id="68872"/>
    <lineage>
        <taxon>Eukaryota</taxon>
        <taxon>Viridiplantae</taxon>
        <taxon>Streptophyta</taxon>
        <taxon>Embryophyta</taxon>
        <taxon>Tracheophyta</taxon>
        <taxon>Spermatophyta</taxon>
        <taxon>Magnoliopsida</taxon>
        <taxon>eudicotyledons</taxon>
        <taxon>Gunneridae</taxon>
        <taxon>Pentapetalae</taxon>
        <taxon>asterids</taxon>
        <taxon>lamiids</taxon>
        <taxon>Lamiales</taxon>
        <taxon>Orobanchaceae</taxon>
        <taxon>Buchnereae</taxon>
        <taxon>Striga</taxon>
    </lineage>
</organism>
<dbReference type="EMBL" id="CACSLK010012531">
    <property type="protein sequence ID" value="CAA0815188.1"/>
    <property type="molecule type" value="Genomic_DNA"/>
</dbReference>
<comment type="function">
    <text evidence="4">Dirigent proteins impart stereoselectivity on the phenoxy radical-coupling reaction, yielding optically active lignans from two molecules of coniferyl alcohol in the biosynthesis of lignans, flavonolignans, and alkaloids and thus plays a central role in plant secondary metabolism.</text>
</comment>